<organism evidence="1">
    <name type="scientific">Physcomitrium patens</name>
    <name type="common">Spreading-leaved earth moss</name>
    <name type="synonym">Physcomitrella patens</name>
    <dbReference type="NCBI Taxonomy" id="3218"/>
    <lineage>
        <taxon>Eukaryota</taxon>
        <taxon>Viridiplantae</taxon>
        <taxon>Streptophyta</taxon>
        <taxon>Embryophyta</taxon>
        <taxon>Bryophyta</taxon>
        <taxon>Bryophytina</taxon>
        <taxon>Bryopsida</taxon>
        <taxon>Funariidae</taxon>
        <taxon>Funariales</taxon>
        <taxon>Funariaceae</taxon>
        <taxon>Physcomitrium</taxon>
    </lineage>
</organism>
<reference evidence="2" key="3">
    <citation type="submission" date="2020-12" db="UniProtKB">
        <authorList>
            <consortium name="EnsemblPlants"/>
        </authorList>
    </citation>
    <scope>IDENTIFICATION</scope>
</reference>
<dbReference type="EnsemblPlants" id="Pp3c9_20780V3.2">
    <property type="protein sequence ID" value="PAC:32913137.CDS.1"/>
    <property type="gene ID" value="Pp3c9_20780"/>
</dbReference>
<protein>
    <submittedName>
        <fullName evidence="1 2">Uncharacterized protein</fullName>
    </submittedName>
</protein>
<dbReference type="InParanoid" id="A0A2K1K418"/>
<keyword evidence="3" id="KW-1185">Reference proteome</keyword>
<name>A0A2K1K418_PHYPA</name>
<dbReference type="AlphaFoldDB" id="A0A2K1K418"/>
<dbReference type="Gramene" id="Pp3c9_20780V3.2">
    <property type="protein sequence ID" value="PAC:32913137.CDS.1"/>
    <property type="gene ID" value="Pp3c9_20780"/>
</dbReference>
<dbReference type="Gramene" id="Pp3c9_20780V3.1">
    <property type="protein sequence ID" value="PAC:32913136.CDS.1"/>
    <property type="gene ID" value="Pp3c9_20780"/>
</dbReference>
<dbReference type="EnsemblPlants" id="Pp3c9_20780V3.1">
    <property type="protein sequence ID" value="PAC:32913136.CDS.1"/>
    <property type="gene ID" value="Pp3c9_20780"/>
</dbReference>
<gene>
    <name evidence="1" type="ORF">PHYPA_012994</name>
</gene>
<dbReference type="Proteomes" id="UP000006727">
    <property type="component" value="Chromosome 9"/>
</dbReference>
<evidence type="ECO:0000313" key="1">
    <source>
        <dbReference type="EMBL" id="PNR48517.1"/>
    </source>
</evidence>
<proteinExistence type="predicted"/>
<reference evidence="1 3" key="2">
    <citation type="journal article" date="2018" name="Plant J.">
        <title>The Physcomitrella patens chromosome-scale assembly reveals moss genome structure and evolution.</title>
        <authorList>
            <person name="Lang D."/>
            <person name="Ullrich K.K."/>
            <person name="Murat F."/>
            <person name="Fuchs J."/>
            <person name="Jenkins J."/>
            <person name="Haas F.B."/>
            <person name="Piednoel M."/>
            <person name="Gundlach H."/>
            <person name="Van Bel M."/>
            <person name="Meyberg R."/>
            <person name="Vives C."/>
            <person name="Morata J."/>
            <person name="Symeonidi A."/>
            <person name="Hiss M."/>
            <person name="Muchero W."/>
            <person name="Kamisugi Y."/>
            <person name="Saleh O."/>
            <person name="Blanc G."/>
            <person name="Decker E.L."/>
            <person name="van Gessel N."/>
            <person name="Grimwood J."/>
            <person name="Hayes R.D."/>
            <person name="Graham S.W."/>
            <person name="Gunter L.E."/>
            <person name="McDaniel S.F."/>
            <person name="Hoernstein S.N.W."/>
            <person name="Larsson A."/>
            <person name="Li F.W."/>
            <person name="Perroud P.F."/>
            <person name="Phillips J."/>
            <person name="Ranjan P."/>
            <person name="Rokshar D.S."/>
            <person name="Rothfels C.J."/>
            <person name="Schneider L."/>
            <person name="Shu S."/>
            <person name="Stevenson D.W."/>
            <person name="Thummler F."/>
            <person name="Tillich M."/>
            <person name="Villarreal Aguilar J.C."/>
            <person name="Widiez T."/>
            <person name="Wong G.K."/>
            <person name="Wymore A."/>
            <person name="Zhang Y."/>
            <person name="Zimmer A.D."/>
            <person name="Quatrano R.S."/>
            <person name="Mayer K.F.X."/>
            <person name="Goodstein D."/>
            <person name="Casacuberta J.M."/>
            <person name="Vandepoele K."/>
            <person name="Reski R."/>
            <person name="Cuming A.C."/>
            <person name="Tuskan G.A."/>
            <person name="Maumus F."/>
            <person name="Salse J."/>
            <person name="Schmutz J."/>
            <person name="Rensing S.A."/>
        </authorList>
    </citation>
    <scope>NUCLEOTIDE SEQUENCE [LARGE SCALE GENOMIC DNA]</scope>
    <source>
        <strain evidence="2 3">cv. Gransden 2004</strain>
    </source>
</reference>
<evidence type="ECO:0000313" key="2">
    <source>
        <dbReference type="EnsemblPlants" id="PAC:32913136.CDS.1"/>
    </source>
</evidence>
<dbReference type="EMBL" id="ABEU02000009">
    <property type="protein sequence ID" value="PNR48517.1"/>
    <property type="molecule type" value="Genomic_DNA"/>
</dbReference>
<dbReference type="PaxDb" id="3218-PP1S316_71V6.1"/>
<sequence length="113" mass="12254">MINTPWQPAIVEDCQQLSFSSCWVCACFPLFLPSIPKFRVVLAKFRAMPASDAADSYTGRDLCGLGNPLNGDVPFECKGDDGGCGVDGPDLPNTRPGERAQEVVLPFMLATDW</sequence>
<evidence type="ECO:0000313" key="3">
    <source>
        <dbReference type="Proteomes" id="UP000006727"/>
    </source>
</evidence>
<accession>A0A2K1K418</accession>
<reference evidence="1 3" key="1">
    <citation type="journal article" date="2008" name="Science">
        <title>The Physcomitrella genome reveals evolutionary insights into the conquest of land by plants.</title>
        <authorList>
            <person name="Rensing S."/>
            <person name="Lang D."/>
            <person name="Zimmer A."/>
            <person name="Terry A."/>
            <person name="Salamov A."/>
            <person name="Shapiro H."/>
            <person name="Nishiyama T."/>
            <person name="Perroud P.-F."/>
            <person name="Lindquist E."/>
            <person name="Kamisugi Y."/>
            <person name="Tanahashi T."/>
            <person name="Sakakibara K."/>
            <person name="Fujita T."/>
            <person name="Oishi K."/>
            <person name="Shin-I T."/>
            <person name="Kuroki Y."/>
            <person name="Toyoda A."/>
            <person name="Suzuki Y."/>
            <person name="Hashimoto A."/>
            <person name="Yamaguchi K."/>
            <person name="Sugano A."/>
            <person name="Kohara Y."/>
            <person name="Fujiyama A."/>
            <person name="Anterola A."/>
            <person name="Aoki S."/>
            <person name="Ashton N."/>
            <person name="Barbazuk W.B."/>
            <person name="Barker E."/>
            <person name="Bennetzen J."/>
            <person name="Bezanilla M."/>
            <person name="Blankenship R."/>
            <person name="Cho S.H."/>
            <person name="Dutcher S."/>
            <person name="Estelle M."/>
            <person name="Fawcett J.A."/>
            <person name="Gundlach H."/>
            <person name="Hanada K."/>
            <person name="Heyl A."/>
            <person name="Hicks K.A."/>
            <person name="Hugh J."/>
            <person name="Lohr M."/>
            <person name="Mayer K."/>
            <person name="Melkozernov A."/>
            <person name="Murata T."/>
            <person name="Nelson D."/>
            <person name="Pils B."/>
            <person name="Prigge M."/>
            <person name="Reiss B."/>
            <person name="Renner T."/>
            <person name="Rombauts S."/>
            <person name="Rushton P."/>
            <person name="Sanderfoot A."/>
            <person name="Schween G."/>
            <person name="Shiu S.-H."/>
            <person name="Stueber K."/>
            <person name="Theodoulou F.L."/>
            <person name="Tu H."/>
            <person name="Van de Peer Y."/>
            <person name="Verrier P.J."/>
            <person name="Waters E."/>
            <person name="Wood A."/>
            <person name="Yang L."/>
            <person name="Cove D."/>
            <person name="Cuming A."/>
            <person name="Hasebe M."/>
            <person name="Lucas S."/>
            <person name="Mishler D.B."/>
            <person name="Reski R."/>
            <person name="Grigoriev I."/>
            <person name="Quatrano R.S."/>
            <person name="Boore J.L."/>
        </authorList>
    </citation>
    <scope>NUCLEOTIDE SEQUENCE [LARGE SCALE GENOMIC DNA]</scope>
    <source>
        <strain evidence="2 3">cv. Gransden 2004</strain>
    </source>
</reference>